<dbReference type="InterPro" id="IPR036873">
    <property type="entry name" value="Rhodanese-like_dom_sf"/>
</dbReference>
<dbReference type="GO" id="GO:0043828">
    <property type="term" value="F:tRNA 2-selenouridine synthase activity"/>
    <property type="evidence" value="ECO:0007669"/>
    <property type="project" value="InterPro"/>
</dbReference>
<dbReference type="InterPro" id="IPR058840">
    <property type="entry name" value="AAA_SelU"/>
</dbReference>
<reference evidence="3 4" key="1">
    <citation type="submission" date="2016-06" db="EMBL/GenBank/DDBJ databases">
        <authorList>
            <person name="Kjaerup R.B."/>
            <person name="Dalgaard T.S."/>
            <person name="Juul-Madsen H.R."/>
        </authorList>
    </citation>
    <scope>NUCLEOTIDE SEQUENCE [LARGE SCALE GENOMIC DNA]</scope>
    <source>
        <strain evidence="3">3</strain>
    </source>
</reference>
<dbReference type="PANTHER" id="PTHR30401:SF0">
    <property type="entry name" value="TRNA 2-SELENOURIDINE SYNTHASE"/>
    <property type="match status" value="1"/>
</dbReference>
<evidence type="ECO:0000313" key="4">
    <source>
        <dbReference type="Proteomes" id="UP000199169"/>
    </source>
</evidence>
<dbReference type="Pfam" id="PF00581">
    <property type="entry name" value="Rhodanese"/>
    <property type="match status" value="1"/>
</dbReference>
<dbReference type="NCBIfam" id="NF008752">
    <property type="entry name" value="PRK11784.1-4"/>
    <property type="match status" value="1"/>
</dbReference>
<evidence type="ECO:0000256" key="1">
    <source>
        <dbReference type="ARBA" id="ARBA00023266"/>
    </source>
</evidence>
<organism evidence="3 4">
    <name type="scientific">Candidatus Accumulibacter aalborgensis</name>
    <dbReference type="NCBI Taxonomy" id="1860102"/>
    <lineage>
        <taxon>Bacteria</taxon>
        <taxon>Pseudomonadati</taxon>
        <taxon>Pseudomonadota</taxon>
        <taxon>Betaproteobacteria</taxon>
        <taxon>Candidatus Accumulibacter</taxon>
    </lineage>
</organism>
<accession>A0A1A8XPR9</accession>
<dbReference type="Gene3D" id="3.40.250.10">
    <property type="entry name" value="Rhodanese-like domain"/>
    <property type="match status" value="1"/>
</dbReference>
<feature type="domain" description="Rhodanese" evidence="2">
    <location>
        <begin position="20"/>
        <end position="136"/>
    </location>
</feature>
<dbReference type="STRING" id="1860102.ACCAA_400021"/>
<dbReference type="RefSeq" id="WP_186407542.1">
    <property type="nucleotide sequence ID" value="NZ_FLQX01000117.1"/>
</dbReference>
<dbReference type="EMBL" id="FLQX01000117">
    <property type="protein sequence ID" value="SBT07145.1"/>
    <property type="molecule type" value="Genomic_DNA"/>
</dbReference>
<dbReference type="NCBIfam" id="NF008750">
    <property type="entry name" value="PRK11784.1-2"/>
    <property type="match status" value="1"/>
</dbReference>
<dbReference type="InterPro" id="IPR017582">
    <property type="entry name" value="SelU"/>
</dbReference>
<dbReference type="PROSITE" id="PS50206">
    <property type="entry name" value="RHODANESE_3"/>
    <property type="match status" value="1"/>
</dbReference>
<dbReference type="GO" id="GO:0002098">
    <property type="term" value="P:tRNA wobble uridine modification"/>
    <property type="evidence" value="ECO:0007669"/>
    <property type="project" value="InterPro"/>
</dbReference>
<protein>
    <submittedName>
        <fullName evidence="3">tRNA 2-selenouridine synthase</fullName>
    </submittedName>
</protein>
<dbReference type="InterPro" id="IPR001763">
    <property type="entry name" value="Rhodanese-like_dom"/>
</dbReference>
<proteinExistence type="predicted"/>
<keyword evidence="4" id="KW-1185">Reference proteome</keyword>
<evidence type="ECO:0000313" key="3">
    <source>
        <dbReference type="EMBL" id="SBT07145.1"/>
    </source>
</evidence>
<evidence type="ECO:0000259" key="2">
    <source>
        <dbReference type="PROSITE" id="PS50206"/>
    </source>
</evidence>
<dbReference type="AlphaFoldDB" id="A0A1A8XPR9"/>
<gene>
    <name evidence="3" type="ORF">ACCAA_400021</name>
</gene>
<dbReference type="SMART" id="SM00450">
    <property type="entry name" value="RHOD"/>
    <property type="match status" value="1"/>
</dbReference>
<dbReference type="Pfam" id="PF26341">
    <property type="entry name" value="AAA_SelU"/>
    <property type="match status" value="1"/>
</dbReference>
<dbReference type="PANTHER" id="PTHR30401">
    <property type="entry name" value="TRNA 2-SELENOURIDINE SYNTHASE"/>
    <property type="match status" value="1"/>
</dbReference>
<dbReference type="NCBIfam" id="TIGR03167">
    <property type="entry name" value="tRNA_sel_U_synt"/>
    <property type="match status" value="1"/>
</dbReference>
<dbReference type="Proteomes" id="UP000199169">
    <property type="component" value="Unassembled WGS sequence"/>
</dbReference>
<dbReference type="SUPFAM" id="SSF52821">
    <property type="entry name" value="Rhodanese/Cell cycle control phosphatase"/>
    <property type="match status" value="1"/>
</dbReference>
<name>A0A1A8XPR9_9PROT</name>
<sequence>MKHDIATVERINELSSFDEIIDVRSPAEFADDHIPGSINCPVLDDQQRIEVGTLYKQVSPFAAKKVGAAHVAENIAKHLQARFLDRPKHWQPLIVCWRGGQRSGSMTYVFRRIGWDAQQLEGGYRTYRRLVIESLSEEPRQLRLKVICGATGSGKSRILQAIGKLGEQILDLEEIACHKGSVLGVLPHSPQPSQKMFESRLLTAVYGFDRQRPVYVEAESRKIGSLHLPTALIETMRAGECVNIEASFGARVDFLLRDYDYFLAAPEWLNTCLQPLHGLHSSETFLRWRDYALAGQWRPLVTELLEQHYDPLYSRSQSRNYAGFESPQNQVTDDLTPAGIEAVARRVCSR</sequence>
<keyword evidence="1" id="KW-0711">Selenium</keyword>